<dbReference type="PRINTS" id="PR00081">
    <property type="entry name" value="GDHRDH"/>
</dbReference>
<proteinExistence type="inferred from homology"/>
<dbReference type="GO" id="GO:0005737">
    <property type="term" value="C:cytoplasm"/>
    <property type="evidence" value="ECO:0007669"/>
    <property type="project" value="TreeGrafter"/>
</dbReference>
<comment type="similarity">
    <text evidence="1">Belongs to the short-chain dehydrogenases/reductases (SDR) family.</text>
</comment>
<evidence type="ECO:0000256" key="3">
    <source>
        <dbReference type="ARBA" id="ARBA00023002"/>
    </source>
</evidence>
<sequence>INFGSPLYTSNLKDRSVLLTGAASGIGLACAIKMAEAGAFVTISDVQETAGVAMAQDLSSKGHRVQFVPCDVTSYAAQVAMFQRAIQFGNGQIDVVVPNAGILTERSLFDMVPEEPPNVDSPPPPEPTFSCLTVNLQAVYNTCYLALHYFRLPRTEAHSFKPSIVLISSLAGYIGYPYSTTYSASKFGIRGLFYSIRDRATQSCIRVNLVAPWFVNTAATQQPGFVHDNGAVLDIVGFASVDRVVDAVMRFGGDQALHGRAAGIFPRGDEDVGDDLEGAYGGLVVAK</sequence>
<name>A0A6A5K1K8_9PLEO</name>
<dbReference type="InterPro" id="IPR036291">
    <property type="entry name" value="NAD(P)-bd_dom_sf"/>
</dbReference>
<dbReference type="GO" id="GO:0016616">
    <property type="term" value="F:oxidoreductase activity, acting on the CH-OH group of donors, NAD or NADP as acceptor"/>
    <property type="evidence" value="ECO:0007669"/>
    <property type="project" value="TreeGrafter"/>
</dbReference>
<gene>
    <name evidence="4" type="ORF">BDW02DRAFT_485416</name>
</gene>
<keyword evidence="2" id="KW-0521">NADP</keyword>
<evidence type="ECO:0000256" key="1">
    <source>
        <dbReference type="ARBA" id="ARBA00006484"/>
    </source>
</evidence>
<accession>A0A6A5K1K8</accession>
<dbReference type="PANTHER" id="PTHR44229:SF4">
    <property type="entry name" value="15-HYDROXYPROSTAGLANDIN DEHYDROGENASE [NAD(+)]"/>
    <property type="match status" value="1"/>
</dbReference>
<dbReference type="EMBL" id="ML975570">
    <property type="protein sequence ID" value="KAF1828314.1"/>
    <property type="molecule type" value="Genomic_DNA"/>
</dbReference>
<dbReference type="InterPro" id="IPR002347">
    <property type="entry name" value="SDR_fam"/>
</dbReference>
<evidence type="ECO:0000313" key="4">
    <source>
        <dbReference type="EMBL" id="KAF1828314.1"/>
    </source>
</evidence>
<reference evidence="4" key="1">
    <citation type="submission" date="2020-01" db="EMBL/GenBank/DDBJ databases">
        <authorList>
            <consortium name="DOE Joint Genome Institute"/>
            <person name="Haridas S."/>
            <person name="Albert R."/>
            <person name="Binder M."/>
            <person name="Bloem J."/>
            <person name="Labutti K."/>
            <person name="Salamov A."/>
            <person name="Andreopoulos B."/>
            <person name="Baker S.E."/>
            <person name="Barry K."/>
            <person name="Bills G."/>
            <person name="Bluhm B.H."/>
            <person name="Cannon C."/>
            <person name="Castanera R."/>
            <person name="Culley D.E."/>
            <person name="Daum C."/>
            <person name="Ezra D."/>
            <person name="Gonzalez J.B."/>
            <person name="Henrissat B."/>
            <person name="Kuo A."/>
            <person name="Liang C."/>
            <person name="Lipzen A."/>
            <person name="Lutzoni F."/>
            <person name="Magnuson J."/>
            <person name="Mondo S."/>
            <person name="Nolan M."/>
            <person name="Ohm R."/>
            <person name="Pangilinan J."/>
            <person name="Park H.-J."/>
            <person name="Ramirez L."/>
            <person name="Alfaro M."/>
            <person name="Sun H."/>
            <person name="Tritt A."/>
            <person name="Yoshinaga Y."/>
            <person name="Zwiers L.-H."/>
            <person name="Turgeon B.G."/>
            <person name="Goodwin S.B."/>
            <person name="Spatafora J.W."/>
            <person name="Crous P.W."/>
            <person name="Grigoriev I.V."/>
        </authorList>
    </citation>
    <scope>NUCLEOTIDE SEQUENCE</scope>
    <source>
        <strain evidence="4">P77</strain>
    </source>
</reference>
<dbReference type="PROSITE" id="PS00061">
    <property type="entry name" value="ADH_SHORT"/>
    <property type="match status" value="1"/>
</dbReference>
<keyword evidence="5" id="KW-1185">Reference proteome</keyword>
<dbReference type="OrthoDB" id="5371740at2759"/>
<protein>
    <submittedName>
        <fullName evidence="4">NAD(P)-binding protein</fullName>
    </submittedName>
</protein>
<feature type="non-terminal residue" evidence="4">
    <location>
        <position position="287"/>
    </location>
</feature>
<dbReference type="Proteomes" id="UP000800040">
    <property type="component" value="Unassembled WGS sequence"/>
</dbReference>
<dbReference type="InterPro" id="IPR020904">
    <property type="entry name" value="Sc_DH/Rdtase_CS"/>
</dbReference>
<evidence type="ECO:0000313" key="5">
    <source>
        <dbReference type="Proteomes" id="UP000800040"/>
    </source>
</evidence>
<dbReference type="AlphaFoldDB" id="A0A6A5K1K8"/>
<dbReference type="PANTHER" id="PTHR44229">
    <property type="entry name" value="15-HYDROXYPROSTAGLANDIN DEHYDROGENASE [NAD(+)]"/>
    <property type="match status" value="1"/>
</dbReference>
<dbReference type="Gene3D" id="3.40.50.720">
    <property type="entry name" value="NAD(P)-binding Rossmann-like Domain"/>
    <property type="match status" value="1"/>
</dbReference>
<organism evidence="4 5">
    <name type="scientific">Decorospora gaudefroyi</name>
    <dbReference type="NCBI Taxonomy" id="184978"/>
    <lineage>
        <taxon>Eukaryota</taxon>
        <taxon>Fungi</taxon>
        <taxon>Dikarya</taxon>
        <taxon>Ascomycota</taxon>
        <taxon>Pezizomycotina</taxon>
        <taxon>Dothideomycetes</taxon>
        <taxon>Pleosporomycetidae</taxon>
        <taxon>Pleosporales</taxon>
        <taxon>Pleosporineae</taxon>
        <taxon>Pleosporaceae</taxon>
        <taxon>Decorospora</taxon>
    </lineage>
</organism>
<dbReference type="Pfam" id="PF00106">
    <property type="entry name" value="adh_short"/>
    <property type="match status" value="1"/>
</dbReference>
<dbReference type="SUPFAM" id="SSF51735">
    <property type="entry name" value="NAD(P)-binding Rossmann-fold domains"/>
    <property type="match status" value="1"/>
</dbReference>
<feature type="non-terminal residue" evidence="4">
    <location>
        <position position="1"/>
    </location>
</feature>
<keyword evidence="3" id="KW-0560">Oxidoreductase</keyword>
<evidence type="ECO:0000256" key="2">
    <source>
        <dbReference type="ARBA" id="ARBA00022857"/>
    </source>
</evidence>